<proteinExistence type="inferred from homology"/>
<dbReference type="GO" id="GO:0006351">
    <property type="term" value="P:DNA-templated transcription"/>
    <property type="evidence" value="ECO:0007669"/>
    <property type="project" value="TreeGrafter"/>
</dbReference>
<evidence type="ECO:0000256" key="2">
    <source>
        <dbReference type="ARBA" id="ARBA00023015"/>
    </source>
</evidence>
<reference evidence="7 8" key="2">
    <citation type="submission" date="2019-09" db="EMBL/GenBank/DDBJ databases">
        <title>Mesorhizobium sp. MaA-C15 isolated from Microcystis aeruginosa.</title>
        <authorList>
            <person name="Jeong S.E."/>
            <person name="Jin H.M."/>
            <person name="Jeon C.O."/>
        </authorList>
    </citation>
    <scope>NUCLEOTIDE SEQUENCE [LARGE SCALE GENOMIC DNA]</scope>
    <source>
        <strain evidence="7 8">MaA-C15</strain>
    </source>
</reference>
<dbReference type="SUPFAM" id="SSF53850">
    <property type="entry name" value="Periplasmic binding protein-like II"/>
    <property type="match status" value="1"/>
</dbReference>
<dbReference type="CDD" id="cd08422">
    <property type="entry name" value="PBP2_CrgA_like"/>
    <property type="match status" value="1"/>
</dbReference>
<keyword evidence="2" id="KW-0805">Transcription regulation</keyword>
<dbReference type="GO" id="GO:0043565">
    <property type="term" value="F:sequence-specific DNA binding"/>
    <property type="evidence" value="ECO:0007669"/>
    <property type="project" value="TreeGrafter"/>
</dbReference>
<accession>A0A5D4H834</accession>
<feature type="compositionally biased region" description="Polar residues" evidence="5">
    <location>
        <begin position="32"/>
        <end position="44"/>
    </location>
</feature>
<dbReference type="InterPro" id="IPR058163">
    <property type="entry name" value="LysR-type_TF_proteobact-type"/>
</dbReference>
<dbReference type="AlphaFoldDB" id="A0A5D4H834"/>
<dbReference type="InterPro" id="IPR036390">
    <property type="entry name" value="WH_DNA-bd_sf"/>
</dbReference>
<organism evidence="7 8">
    <name type="scientific">Neoaquamicrobium microcysteis</name>
    <dbReference type="NCBI Taxonomy" id="2682781"/>
    <lineage>
        <taxon>Bacteria</taxon>
        <taxon>Pseudomonadati</taxon>
        <taxon>Pseudomonadota</taxon>
        <taxon>Alphaproteobacteria</taxon>
        <taxon>Hyphomicrobiales</taxon>
        <taxon>Phyllobacteriaceae</taxon>
        <taxon>Neoaquamicrobium</taxon>
    </lineage>
</organism>
<protein>
    <submittedName>
        <fullName evidence="7">LysR family transcriptional regulator</fullName>
    </submittedName>
</protein>
<name>A0A5D4H834_9HYPH</name>
<evidence type="ECO:0000313" key="8">
    <source>
        <dbReference type="Proteomes" id="UP000323258"/>
    </source>
</evidence>
<comment type="similarity">
    <text evidence="1">Belongs to the LysR transcriptional regulatory family.</text>
</comment>
<dbReference type="InterPro" id="IPR005119">
    <property type="entry name" value="LysR_subst-bd"/>
</dbReference>
<feature type="domain" description="HTH lysR-type" evidence="6">
    <location>
        <begin position="54"/>
        <end position="111"/>
    </location>
</feature>
<dbReference type="InterPro" id="IPR036388">
    <property type="entry name" value="WH-like_DNA-bd_sf"/>
</dbReference>
<evidence type="ECO:0000256" key="3">
    <source>
        <dbReference type="ARBA" id="ARBA00023125"/>
    </source>
</evidence>
<keyword evidence="3" id="KW-0238">DNA-binding</keyword>
<dbReference type="Pfam" id="PF00126">
    <property type="entry name" value="HTH_1"/>
    <property type="match status" value="1"/>
</dbReference>
<reference evidence="7 8" key="1">
    <citation type="submission" date="2019-08" db="EMBL/GenBank/DDBJ databases">
        <authorList>
            <person name="Seo Y.L."/>
        </authorList>
    </citation>
    <scope>NUCLEOTIDE SEQUENCE [LARGE SCALE GENOMIC DNA]</scope>
    <source>
        <strain evidence="7 8">MaA-C15</strain>
    </source>
</reference>
<keyword evidence="8" id="KW-1185">Reference proteome</keyword>
<dbReference type="PROSITE" id="PS50931">
    <property type="entry name" value="HTH_LYSR"/>
    <property type="match status" value="1"/>
</dbReference>
<evidence type="ECO:0000256" key="5">
    <source>
        <dbReference type="SAM" id="MobiDB-lite"/>
    </source>
</evidence>
<dbReference type="InterPro" id="IPR000847">
    <property type="entry name" value="LysR_HTH_N"/>
</dbReference>
<keyword evidence="4" id="KW-0804">Transcription</keyword>
<evidence type="ECO:0000256" key="4">
    <source>
        <dbReference type="ARBA" id="ARBA00023163"/>
    </source>
</evidence>
<dbReference type="Pfam" id="PF03466">
    <property type="entry name" value="LysR_substrate"/>
    <property type="match status" value="1"/>
</dbReference>
<dbReference type="PANTHER" id="PTHR30537">
    <property type="entry name" value="HTH-TYPE TRANSCRIPTIONAL REGULATOR"/>
    <property type="match status" value="1"/>
</dbReference>
<evidence type="ECO:0000259" key="6">
    <source>
        <dbReference type="PROSITE" id="PS50931"/>
    </source>
</evidence>
<dbReference type="PRINTS" id="PR00039">
    <property type="entry name" value="HTHLYSR"/>
</dbReference>
<dbReference type="FunFam" id="3.40.190.290:FF:000001">
    <property type="entry name" value="Transcriptional regulator, LysR family"/>
    <property type="match status" value="1"/>
</dbReference>
<dbReference type="Gene3D" id="1.10.10.10">
    <property type="entry name" value="Winged helix-like DNA-binding domain superfamily/Winged helix DNA-binding domain"/>
    <property type="match status" value="1"/>
</dbReference>
<comment type="caution">
    <text evidence="7">The sequence shown here is derived from an EMBL/GenBank/DDBJ whole genome shotgun (WGS) entry which is preliminary data.</text>
</comment>
<dbReference type="Gene3D" id="3.40.190.290">
    <property type="match status" value="1"/>
</dbReference>
<dbReference type="SUPFAM" id="SSF46785">
    <property type="entry name" value="Winged helix' DNA-binding domain"/>
    <property type="match status" value="1"/>
</dbReference>
<dbReference type="Proteomes" id="UP000323258">
    <property type="component" value="Unassembled WGS sequence"/>
</dbReference>
<sequence length="382" mass="42085">MAADVLLLNAESGWSRVSVRFLLTTSPSDQENCFNPAPSRSSVASAGEGGEPMDRIDKLRVFAIVARAGSFSAAARQVNLTPSAVSKMINRLEEDVAVALFDRSTKTLSLTVEGSTYLDCVNRVLSDLEETERQLAEQKTVPRGRLRISSSIPIGVRHIQPLIPKFNSQFPDVEIDLNLADNVVDLVEQSIDVAIRVGESQDSSFIARKLCNSRRVVAASPDYIRRFGAPRRPEELVEHECLKFNMKRALNEWPFLIDGAVQSVQLGGKYTANNGETIRHLALSGVGIARLAWFQIGHDVAEGRLVPLLEEFHPNDIQGVYAIFFGHRFVSSRVRSFVDFLIDNLSGERPFLGGRYYRQALGSPGEAAAHAARLALVNGDPR</sequence>
<evidence type="ECO:0000256" key="1">
    <source>
        <dbReference type="ARBA" id="ARBA00009437"/>
    </source>
</evidence>
<dbReference type="FunFam" id="1.10.10.10:FF:000001">
    <property type="entry name" value="LysR family transcriptional regulator"/>
    <property type="match status" value="1"/>
</dbReference>
<dbReference type="EMBL" id="VSZS01000045">
    <property type="protein sequence ID" value="TYR36452.1"/>
    <property type="molecule type" value="Genomic_DNA"/>
</dbReference>
<feature type="region of interest" description="Disordered" evidence="5">
    <location>
        <begin position="32"/>
        <end position="51"/>
    </location>
</feature>
<dbReference type="GO" id="GO:0003700">
    <property type="term" value="F:DNA-binding transcription factor activity"/>
    <property type="evidence" value="ECO:0007669"/>
    <property type="project" value="InterPro"/>
</dbReference>
<evidence type="ECO:0000313" key="7">
    <source>
        <dbReference type="EMBL" id="TYR36452.1"/>
    </source>
</evidence>
<gene>
    <name evidence="7" type="ORF">FY036_00830</name>
</gene>
<dbReference type="PANTHER" id="PTHR30537:SF71">
    <property type="entry name" value="TRANSCRIPTIONAL REGULATORY PROTEIN"/>
    <property type="match status" value="1"/>
</dbReference>